<feature type="transmembrane region" description="Helical" evidence="7">
    <location>
        <begin position="83"/>
        <end position="99"/>
    </location>
</feature>
<feature type="transmembrane region" description="Helical" evidence="7">
    <location>
        <begin position="58"/>
        <end position="76"/>
    </location>
</feature>
<keyword evidence="4 7" id="KW-0812">Transmembrane</keyword>
<accession>A0ABX0URU1</accession>
<evidence type="ECO:0000256" key="1">
    <source>
        <dbReference type="ARBA" id="ARBA00004651"/>
    </source>
</evidence>
<evidence type="ECO:0000256" key="2">
    <source>
        <dbReference type="ARBA" id="ARBA00006679"/>
    </source>
</evidence>
<dbReference type="Pfam" id="PF07681">
    <property type="entry name" value="DoxX"/>
    <property type="match status" value="1"/>
</dbReference>
<keyword evidence="6 7" id="KW-0472">Membrane</keyword>
<evidence type="ECO:0000256" key="6">
    <source>
        <dbReference type="ARBA" id="ARBA00023136"/>
    </source>
</evidence>
<evidence type="ECO:0000256" key="3">
    <source>
        <dbReference type="ARBA" id="ARBA00022475"/>
    </source>
</evidence>
<keyword evidence="5 7" id="KW-1133">Transmembrane helix</keyword>
<dbReference type="InterPro" id="IPR032808">
    <property type="entry name" value="DoxX"/>
</dbReference>
<name>A0ABX0URU1_9BACT</name>
<dbReference type="PANTHER" id="PTHR33452:SF1">
    <property type="entry name" value="INNER MEMBRANE PROTEIN YPHA-RELATED"/>
    <property type="match status" value="1"/>
</dbReference>
<feature type="transmembrane region" description="Helical" evidence="7">
    <location>
        <begin position="12"/>
        <end position="35"/>
    </location>
</feature>
<evidence type="ECO:0000256" key="7">
    <source>
        <dbReference type="SAM" id="Phobius"/>
    </source>
</evidence>
<dbReference type="InterPro" id="IPR051907">
    <property type="entry name" value="DoxX-like_oxidoreductase"/>
</dbReference>
<dbReference type="Proteomes" id="UP001179181">
    <property type="component" value="Unassembled WGS sequence"/>
</dbReference>
<evidence type="ECO:0000256" key="5">
    <source>
        <dbReference type="ARBA" id="ARBA00022989"/>
    </source>
</evidence>
<keyword evidence="9" id="KW-1185">Reference proteome</keyword>
<comment type="caution">
    <text evidence="8">The sequence shown here is derived from an EMBL/GenBank/DDBJ whole genome shotgun (WGS) entry which is preliminary data.</text>
</comment>
<dbReference type="PANTHER" id="PTHR33452">
    <property type="entry name" value="OXIDOREDUCTASE CATD-RELATED"/>
    <property type="match status" value="1"/>
</dbReference>
<protein>
    <submittedName>
        <fullName evidence="8">Oxidoreductase</fullName>
    </submittedName>
</protein>
<evidence type="ECO:0000313" key="9">
    <source>
        <dbReference type="Proteomes" id="UP001179181"/>
    </source>
</evidence>
<dbReference type="RefSeq" id="WP_167275957.1">
    <property type="nucleotide sequence ID" value="NZ_JAASQJ010000006.1"/>
</dbReference>
<evidence type="ECO:0000313" key="8">
    <source>
        <dbReference type="EMBL" id="NIJ55696.1"/>
    </source>
</evidence>
<comment type="subcellular location">
    <subcellularLocation>
        <location evidence="1">Cell membrane</location>
        <topology evidence="1">Multi-pass membrane protein</topology>
    </subcellularLocation>
</comment>
<comment type="similarity">
    <text evidence="2">Belongs to the DoxX family.</text>
</comment>
<gene>
    <name evidence="8" type="ORF">FHS68_004889</name>
</gene>
<dbReference type="EMBL" id="JAASQJ010000006">
    <property type="protein sequence ID" value="NIJ55696.1"/>
    <property type="molecule type" value="Genomic_DNA"/>
</dbReference>
<sequence>MLRKFLKPMKLPAAADLGILILRVGLPIMMIPYGYDKLNVFLSGDHSFPNPLGLGSELSYILTIFAELVCSILIVFGLFTRAALIPLIINMLVIVLIVHAEDGFDKKEHGISFLVTYLTLFLTGPGKFSLDSRLFK</sequence>
<organism evidence="8 9">
    <name type="scientific">Dyadobacter arcticus</name>
    <dbReference type="NCBI Taxonomy" id="1078754"/>
    <lineage>
        <taxon>Bacteria</taxon>
        <taxon>Pseudomonadati</taxon>
        <taxon>Bacteroidota</taxon>
        <taxon>Cytophagia</taxon>
        <taxon>Cytophagales</taxon>
        <taxon>Spirosomataceae</taxon>
        <taxon>Dyadobacter</taxon>
    </lineage>
</organism>
<feature type="transmembrane region" description="Helical" evidence="7">
    <location>
        <begin position="111"/>
        <end position="130"/>
    </location>
</feature>
<evidence type="ECO:0000256" key="4">
    <source>
        <dbReference type="ARBA" id="ARBA00022692"/>
    </source>
</evidence>
<keyword evidence="3" id="KW-1003">Cell membrane</keyword>
<proteinExistence type="inferred from homology"/>
<reference evidence="8 9" key="1">
    <citation type="submission" date="2020-03" db="EMBL/GenBank/DDBJ databases">
        <title>Genomic Encyclopedia of Type Strains, Phase IV (KMG-IV): sequencing the most valuable type-strain genomes for metagenomic binning, comparative biology and taxonomic classification.</title>
        <authorList>
            <person name="Goeker M."/>
        </authorList>
    </citation>
    <scope>NUCLEOTIDE SEQUENCE [LARGE SCALE GENOMIC DNA]</scope>
    <source>
        <strain evidence="8 9">DSM 102865</strain>
    </source>
</reference>